<reference evidence="2 3" key="1">
    <citation type="journal article" date="2023" name="Mol. Phylogenet. Evol.">
        <title>Genome-scale phylogeny and comparative genomics of the fungal order Sordariales.</title>
        <authorList>
            <person name="Hensen N."/>
            <person name="Bonometti L."/>
            <person name="Westerberg I."/>
            <person name="Brannstrom I.O."/>
            <person name="Guillou S."/>
            <person name="Cros-Aarteil S."/>
            <person name="Calhoun S."/>
            <person name="Haridas S."/>
            <person name="Kuo A."/>
            <person name="Mondo S."/>
            <person name="Pangilinan J."/>
            <person name="Riley R."/>
            <person name="LaButti K."/>
            <person name="Andreopoulos B."/>
            <person name="Lipzen A."/>
            <person name="Chen C."/>
            <person name="Yan M."/>
            <person name="Daum C."/>
            <person name="Ng V."/>
            <person name="Clum A."/>
            <person name="Steindorff A."/>
            <person name="Ohm R.A."/>
            <person name="Martin F."/>
            <person name="Silar P."/>
            <person name="Natvig D.O."/>
            <person name="Lalanne C."/>
            <person name="Gautier V."/>
            <person name="Ament-Velasquez S.L."/>
            <person name="Kruys A."/>
            <person name="Hutchinson M.I."/>
            <person name="Powell A.J."/>
            <person name="Barry K."/>
            <person name="Miller A.N."/>
            <person name="Grigoriev I.V."/>
            <person name="Debuchy R."/>
            <person name="Gladieux P."/>
            <person name="Hiltunen Thoren M."/>
            <person name="Johannesson H."/>
        </authorList>
    </citation>
    <scope>NUCLEOTIDE SEQUENCE [LARGE SCALE GENOMIC DNA]</scope>
    <source>
        <strain evidence="2 3">FGSC 10403</strain>
    </source>
</reference>
<feature type="chain" id="PRO_5042569131" description="Secreted protein" evidence="1">
    <location>
        <begin position="22"/>
        <end position="81"/>
    </location>
</feature>
<dbReference type="RefSeq" id="XP_062697920.1">
    <property type="nucleotide sequence ID" value="XM_062836689.1"/>
</dbReference>
<feature type="signal peptide" evidence="1">
    <location>
        <begin position="1"/>
        <end position="21"/>
    </location>
</feature>
<dbReference type="Proteomes" id="UP001285908">
    <property type="component" value="Unassembled WGS sequence"/>
</dbReference>
<comment type="caution">
    <text evidence="2">The sequence shown here is derived from an EMBL/GenBank/DDBJ whole genome shotgun (WGS) entry which is preliminary data.</text>
</comment>
<dbReference type="GeneID" id="87874311"/>
<dbReference type="EMBL" id="JAULSX010000001">
    <property type="protein sequence ID" value="KAK3500287.1"/>
    <property type="molecule type" value="Genomic_DNA"/>
</dbReference>
<dbReference type="AlphaFoldDB" id="A0AAJ0MWE5"/>
<organism evidence="2 3">
    <name type="scientific">Neurospora hispaniola</name>
    <dbReference type="NCBI Taxonomy" id="588809"/>
    <lineage>
        <taxon>Eukaryota</taxon>
        <taxon>Fungi</taxon>
        <taxon>Dikarya</taxon>
        <taxon>Ascomycota</taxon>
        <taxon>Pezizomycotina</taxon>
        <taxon>Sordariomycetes</taxon>
        <taxon>Sordariomycetidae</taxon>
        <taxon>Sordariales</taxon>
        <taxon>Sordariaceae</taxon>
        <taxon>Neurospora</taxon>
    </lineage>
</organism>
<protein>
    <recommendedName>
        <fullName evidence="4">Secreted protein</fullName>
    </recommendedName>
</protein>
<accession>A0AAJ0MWE5</accession>
<evidence type="ECO:0008006" key="4">
    <source>
        <dbReference type="Google" id="ProtNLM"/>
    </source>
</evidence>
<sequence length="81" mass="9131">MFVSSSACLLLLLTLPFGVFCCFQLTSFRSTVLPSIAPCTKPWWNAESHRFLILDLPTVPMLLVVSSKQLSIVRQSCRVER</sequence>
<evidence type="ECO:0000313" key="2">
    <source>
        <dbReference type="EMBL" id="KAK3500287.1"/>
    </source>
</evidence>
<evidence type="ECO:0000256" key="1">
    <source>
        <dbReference type="SAM" id="SignalP"/>
    </source>
</evidence>
<proteinExistence type="predicted"/>
<evidence type="ECO:0000313" key="3">
    <source>
        <dbReference type="Proteomes" id="UP001285908"/>
    </source>
</evidence>
<keyword evidence="1" id="KW-0732">Signal</keyword>
<name>A0AAJ0MWE5_9PEZI</name>
<keyword evidence="3" id="KW-1185">Reference proteome</keyword>
<gene>
    <name evidence="2" type="ORF">B0T23DRAFT_371961</name>
</gene>